<gene>
    <name evidence="3" type="ORF">ACFPIH_45140</name>
</gene>
<reference evidence="4" key="1">
    <citation type="journal article" date="2019" name="Int. J. Syst. Evol. Microbiol.">
        <title>The Global Catalogue of Microorganisms (GCM) 10K type strain sequencing project: providing services to taxonomists for standard genome sequencing and annotation.</title>
        <authorList>
            <consortium name="The Broad Institute Genomics Platform"/>
            <consortium name="The Broad Institute Genome Sequencing Center for Infectious Disease"/>
            <person name="Wu L."/>
            <person name="Ma J."/>
        </authorList>
    </citation>
    <scope>NUCLEOTIDE SEQUENCE [LARGE SCALE GENOMIC DNA]</scope>
    <source>
        <strain evidence="4">CGMCC 4.7177</strain>
    </source>
</reference>
<keyword evidence="1" id="KW-0233">DNA recombination</keyword>
<dbReference type="Proteomes" id="UP001595839">
    <property type="component" value="Unassembled WGS sequence"/>
</dbReference>
<dbReference type="SUPFAM" id="SSF56349">
    <property type="entry name" value="DNA breaking-rejoining enzymes"/>
    <property type="match status" value="1"/>
</dbReference>
<dbReference type="InterPro" id="IPR013762">
    <property type="entry name" value="Integrase-like_cat_sf"/>
</dbReference>
<name>A0ABV9B6B1_9ACTN</name>
<evidence type="ECO:0000256" key="1">
    <source>
        <dbReference type="ARBA" id="ARBA00023172"/>
    </source>
</evidence>
<dbReference type="RefSeq" id="WP_381184580.1">
    <property type="nucleotide sequence ID" value="NZ_JBHSFK010000045.1"/>
</dbReference>
<sequence>MRVVDTGVWVFTAKTKTRRKGKGKWRFIRDRADLQVVRRVRAWIAYLRELGADAPNLPFFRALTVKGALKGRGNATVRGLHLSGRAVNEIVKKRAAAAGVEYINGLKVTSHSLRAGPNTDLKRAKVSLSDRNEAGDWGARSTLADTHNDRPDDTTGLDEKDPLDAVPLFGRFAEQVEEA</sequence>
<dbReference type="InterPro" id="IPR011010">
    <property type="entry name" value="DNA_brk_join_enz"/>
</dbReference>
<keyword evidence="4" id="KW-1185">Reference proteome</keyword>
<proteinExistence type="predicted"/>
<feature type="region of interest" description="Disordered" evidence="2">
    <location>
        <begin position="137"/>
        <end position="165"/>
    </location>
</feature>
<protein>
    <recommendedName>
        <fullName evidence="5">Tyr recombinase domain-containing protein</fullName>
    </recommendedName>
</protein>
<organism evidence="3 4">
    <name type="scientific">Streptomyces vulcanius</name>
    <dbReference type="NCBI Taxonomy" id="1441876"/>
    <lineage>
        <taxon>Bacteria</taxon>
        <taxon>Bacillati</taxon>
        <taxon>Actinomycetota</taxon>
        <taxon>Actinomycetes</taxon>
        <taxon>Kitasatosporales</taxon>
        <taxon>Streptomycetaceae</taxon>
        <taxon>Streptomyces</taxon>
    </lineage>
</organism>
<dbReference type="Gene3D" id="1.10.443.10">
    <property type="entry name" value="Intergrase catalytic core"/>
    <property type="match status" value="1"/>
</dbReference>
<accession>A0ABV9B6B1</accession>
<dbReference type="EMBL" id="JBHSFK010000045">
    <property type="protein sequence ID" value="MFC4506555.1"/>
    <property type="molecule type" value="Genomic_DNA"/>
</dbReference>
<comment type="caution">
    <text evidence="3">The sequence shown here is derived from an EMBL/GenBank/DDBJ whole genome shotgun (WGS) entry which is preliminary data.</text>
</comment>
<evidence type="ECO:0000313" key="3">
    <source>
        <dbReference type="EMBL" id="MFC4506555.1"/>
    </source>
</evidence>
<feature type="compositionally biased region" description="Basic and acidic residues" evidence="2">
    <location>
        <begin position="146"/>
        <end position="163"/>
    </location>
</feature>
<evidence type="ECO:0000313" key="4">
    <source>
        <dbReference type="Proteomes" id="UP001595839"/>
    </source>
</evidence>
<evidence type="ECO:0008006" key="5">
    <source>
        <dbReference type="Google" id="ProtNLM"/>
    </source>
</evidence>
<evidence type="ECO:0000256" key="2">
    <source>
        <dbReference type="SAM" id="MobiDB-lite"/>
    </source>
</evidence>